<dbReference type="GO" id="GO:0000390">
    <property type="term" value="P:spliceosomal complex disassembly"/>
    <property type="evidence" value="ECO:0007669"/>
    <property type="project" value="TreeGrafter"/>
</dbReference>
<dbReference type="GO" id="GO:0003723">
    <property type="term" value="F:RNA binding"/>
    <property type="evidence" value="ECO:0007669"/>
    <property type="project" value="UniProtKB-UniRule"/>
</dbReference>
<keyword evidence="4" id="KW-0143">Chaperone</keyword>
<comment type="caution">
    <text evidence="9">The sequence shown here is derived from an EMBL/GenBank/DDBJ whole genome shotgun (WGS) entry which is preliminary data.</text>
</comment>
<proteinExistence type="predicted"/>
<dbReference type="GO" id="GO:0005737">
    <property type="term" value="C:cytoplasm"/>
    <property type="evidence" value="ECO:0007669"/>
    <property type="project" value="UniProtKB-SubCell"/>
</dbReference>
<dbReference type="CDD" id="cd12429">
    <property type="entry name" value="RRM_DNAJC17"/>
    <property type="match status" value="1"/>
</dbReference>
<sequence>MFEIRWQKRVLVLEADDGVRMHMRAALRVEFDSNVCCDLKREFGSDVSSRRRTDSERYPVTRTKTQTIPKPAAYDKVQAAKKQAEERNRKLDDKRKKIKLGQLPFLCLLCEDELMMNTCTSLERTLFYVVICVIDLETREKRAEDHKTEEVKVTRSLEEELKWKCKKDDASNGGYSQECLQNLFQKYGDVLNILISSKKAGSAVIEFDSVKAADLAFKNESGLTGNPLKITWLEGQPEPASRTNTPADVFYSSQIVSEKHDYEGVIFTLTHGEESRVTGERVVNASQGQLKPSQEACCVPCVWVRLHRVCRSRALGLGALEDLACHSRLTFCWKRAGFDDEQHVACVMLLRSFWDGLKLGNRICRF</sequence>
<dbReference type="PANTHER" id="PTHR44313">
    <property type="entry name" value="DNAJ HOMOLOG SUBFAMILY C MEMBER 17"/>
    <property type="match status" value="1"/>
</dbReference>
<keyword evidence="5" id="KW-0539">Nucleus</keyword>
<keyword evidence="10" id="KW-1185">Reference proteome</keyword>
<comment type="subcellular location">
    <subcellularLocation>
        <location evidence="2">Cytoplasm</location>
    </subcellularLocation>
    <subcellularLocation>
        <location evidence="1">Nucleus</location>
    </subcellularLocation>
</comment>
<accession>A0A5A9NPE2</accession>
<keyword evidence="7" id="KW-0175">Coiled coil</keyword>
<dbReference type="PROSITE" id="PS50102">
    <property type="entry name" value="RRM"/>
    <property type="match status" value="1"/>
</dbReference>
<dbReference type="EMBL" id="SOYY01000015">
    <property type="protein sequence ID" value="KAA0711600.1"/>
    <property type="molecule type" value="Genomic_DNA"/>
</dbReference>
<evidence type="ECO:0000256" key="2">
    <source>
        <dbReference type="ARBA" id="ARBA00004496"/>
    </source>
</evidence>
<protein>
    <submittedName>
        <fullName evidence="9">DnaJ-like protein subfamily C member 17</fullName>
    </submittedName>
</protein>
<dbReference type="GO" id="GO:0005681">
    <property type="term" value="C:spliceosomal complex"/>
    <property type="evidence" value="ECO:0007669"/>
    <property type="project" value="TreeGrafter"/>
</dbReference>
<evidence type="ECO:0000256" key="3">
    <source>
        <dbReference type="ARBA" id="ARBA00022490"/>
    </source>
</evidence>
<dbReference type="Proteomes" id="UP000324632">
    <property type="component" value="Chromosome 15"/>
</dbReference>
<organism evidence="9 10">
    <name type="scientific">Triplophysa tibetana</name>
    <dbReference type="NCBI Taxonomy" id="1572043"/>
    <lineage>
        <taxon>Eukaryota</taxon>
        <taxon>Metazoa</taxon>
        <taxon>Chordata</taxon>
        <taxon>Craniata</taxon>
        <taxon>Vertebrata</taxon>
        <taxon>Euteleostomi</taxon>
        <taxon>Actinopterygii</taxon>
        <taxon>Neopterygii</taxon>
        <taxon>Teleostei</taxon>
        <taxon>Ostariophysi</taxon>
        <taxon>Cypriniformes</taxon>
        <taxon>Nemacheilidae</taxon>
        <taxon>Triplophysa</taxon>
    </lineage>
</organism>
<evidence type="ECO:0000259" key="8">
    <source>
        <dbReference type="PROSITE" id="PS50102"/>
    </source>
</evidence>
<dbReference type="AlphaFoldDB" id="A0A5A9NPE2"/>
<evidence type="ECO:0000256" key="6">
    <source>
        <dbReference type="PROSITE-ProRule" id="PRU00176"/>
    </source>
</evidence>
<dbReference type="Pfam" id="PF00076">
    <property type="entry name" value="RRM_1"/>
    <property type="match status" value="1"/>
</dbReference>
<feature type="coiled-coil region" evidence="7">
    <location>
        <begin position="74"/>
        <end position="101"/>
    </location>
</feature>
<evidence type="ECO:0000256" key="1">
    <source>
        <dbReference type="ARBA" id="ARBA00004123"/>
    </source>
</evidence>
<reference evidence="9 10" key="1">
    <citation type="journal article" date="2019" name="Mol. Ecol. Resour.">
        <title>Chromosome-level genome assembly of Triplophysa tibetana, a fish adapted to the harsh high-altitude environment of the Tibetan Plateau.</title>
        <authorList>
            <person name="Yang X."/>
            <person name="Liu H."/>
            <person name="Ma Z."/>
            <person name="Zou Y."/>
            <person name="Zou M."/>
            <person name="Mao Y."/>
            <person name="Li X."/>
            <person name="Wang H."/>
            <person name="Chen T."/>
            <person name="Wang W."/>
            <person name="Yang R."/>
        </authorList>
    </citation>
    <scope>NUCLEOTIDE SEQUENCE [LARGE SCALE GENOMIC DNA]</scope>
    <source>
        <strain evidence="9">TTIB1903HZAU</strain>
        <tissue evidence="9">Muscle</tissue>
    </source>
</reference>
<dbReference type="InterPro" id="IPR000504">
    <property type="entry name" value="RRM_dom"/>
</dbReference>
<keyword evidence="6" id="KW-0694">RNA-binding</keyword>
<evidence type="ECO:0000256" key="7">
    <source>
        <dbReference type="SAM" id="Coils"/>
    </source>
</evidence>
<evidence type="ECO:0000256" key="4">
    <source>
        <dbReference type="ARBA" id="ARBA00023186"/>
    </source>
</evidence>
<feature type="domain" description="RRM" evidence="8">
    <location>
        <begin position="176"/>
        <end position="235"/>
    </location>
</feature>
<dbReference type="InterPro" id="IPR052094">
    <property type="entry name" value="Pre-mRNA-splicing_ERAD"/>
</dbReference>
<dbReference type="InterPro" id="IPR035979">
    <property type="entry name" value="RBD_domain_sf"/>
</dbReference>
<evidence type="ECO:0000256" key="5">
    <source>
        <dbReference type="ARBA" id="ARBA00023242"/>
    </source>
</evidence>
<dbReference type="InterPro" id="IPR034254">
    <property type="entry name" value="DNAJC17_RRM"/>
</dbReference>
<dbReference type="PANTHER" id="PTHR44313:SF1">
    <property type="entry name" value="DNAJ HOMOLOG SUBFAMILY C MEMBER 17"/>
    <property type="match status" value="1"/>
</dbReference>
<dbReference type="SUPFAM" id="SSF54928">
    <property type="entry name" value="RNA-binding domain, RBD"/>
    <property type="match status" value="1"/>
</dbReference>
<gene>
    <name evidence="9" type="ORF">E1301_Tti006111</name>
</gene>
<evidence type="ECO:0000313" key="9">
    <source>
        <dbReference type="EMBL" id="KAA0711600.1"/>
    </source>
</evidence>
<evidence type="ECO:0000313" key="10">
    <source>
        <dbReference type="Proteomes" id="UP000324632"/>
    </source>
</evidence>
<keyword evidence="3" id="KW-0963">Cytoplasm</keyword>
<name>A0A5A9NPE2_9TELE</name>
<dbReference type="InterPro" id="IPR012677">
    <property type="entry name" value="Nucleotide-bd_a/b_plait_sf"/>
</dbReference>
<dbReference type="Gene3D" id="3.30.70.330">
    <property type="match status" value="1"/>
</dbReference>